<evidence type="ECO:0000313" key="3">
    <source>
        <dbReference type="Proteomes" id="UP000677082"/>
    </source>
</evidence>
<dbReference type="EMBL" id="BOQN01000151">
    <property type="protein sequence ID" value="GIM97585.1"/>
    <property type="molecule type" value="Genomic_DNA"/>
</dbReference>
<dbReference type="Pfam" id="PF21962">
    <property type="entry name" value="DUF6924"/>
    <property type="match status" value="1"/>
</dbReference>
<dbReference type="InterPro" id="IPR053832">
    <property type="entry name" value="DUF6924"/>
</dbReference>
<evidence type="ECO:0000313" key="2">
    <source>
        <dbReference type="EMBL" id="GIM97585.1"/>
    </source>
</evidence>
<dbReference type="AlphaFoldDB" id="A0A919WCH9"/>
<name>A0A919WCH9_9ACTN</name>
<organism evidence="2 3">
    <name type="scientific">Paractinoplanes toevensis</name>
    <dbReference type="NCBI Taxonomy" id="571911"/>
    <lineage>
        <taxon>Bacteria</taxon>
        <taxon>Bacillati</taxon>
        <taxon>Actinomycetota</taxon>
        <taxon>Actinomycetes</taxon>
        <taxon>Micromonosporales</taxon>
        <taxon>Micromonosporaceae</taxon>
        <taxon>Paractinoplanes</taxon>
    </lineage>
</organism>
<evidence type="ECO:0000259" key="1">
    <source>
        <dbReference type="Pfam" id="PF21962"/>
    </source>
</evidence>
<feature type="domain" description="DUF6924" evidence="1">
    <location>
        <begin position="23"/>
        <end position="154"/>
    </location>
</feature>
<sequence length="154" mass="16917">MRAEAFIGGYAALMAELPEARSVPVVRTDFTDDAAWEGIKEKIAEPTEDGFGADVDFVEDHALTGLDEAAIVAIYPRRYPHDYRHPVVFVVDHIAMSMPEHPVLVVNLNAGVDTPPFRAVPQQVQSIQNNLSLANMDYAEFATSAEPDGVFRGF</sequence>
<gene>
    <name evidence="2" type="ORF">Ato02nite_093780</name>
</gene>
<protein>
    <recommendedName>
        <fullName evidence="1">DUF6924 domain-containing protein</fullName>
    </recommendedName>
</protein>
<keyword evidence="3" id="KW-1185">Reference proteome</keyword>
<dbReference type="Proteomes" id="UP000677082">
    <property type="component" value="Unassembled WGS sequence"/>
</dbReference>
<comment type="caution">
    <text evidence="2">The sequence shown here is derived from an EMBL/GenBank/DDBJ whole genome shotgun (WGS) entry which is preliminary data.</text>
</comment>
<reference evidence="2 3" key="1">
    <citation type="submission" date="2021-03" db="EMBL/GenBank/DDBJ databases">
        <title>Whole genome shotgun sequence of Actinoplanes toevensis NBRC 105298.</title>
        <authorList>
            <person name="Komaki H."/>
            <person name="Tamura T."/>
        </authorList>
    </citation>
    <scope>NUCLEOTIDE SEQUENCE [LARGE SCALE GENOMIC DNA]</scope>
    <source>
        <strain evidence="2 3">NBRC 105298</strain>
    </source>
</reference>
<accession>A0A919WCH9</accession>
<proteinExistence type="predicted"/>